<sequence>MKLSKRMQYRSFDAFGFYKGRYKNFEITIAEGGDAWKRIHQYFYVSFNSDKYDKRYNSLWDNEKFETIDEAKEYAMNWVDTYIKENKK</sequence>
<protein>
    <submittedName>
        <fullName evidence="1">Uncharacterized protein</fullName>
    </submittedName>
</protein>
<proteinExistence type="predicted"/>
<evidence type="ECO:0000313" key="1">
    <source>
        <dbReference type="EMBL" id="KXY51080.1"/>
    </source>
</evidence>
<organism evidence="1 2">
    <name type="scientific">Bacillus cereus</name>
    <dbReference type="NCBI Taxonomy" id="1396"/>
    <lineage>
        <taxon>Bacteria</taxon>
        <taxon>Bacillati</taxon>
        <taxon>Bacillota</taxon>
        <taxon>Bacilli</taxon>
        <taxon>Bacillales</taxon>
        <taxon>Bacillaceae</taxon>
        <taxon>Bacillus</taxon>
        <taxon>Bacillus cereus group</taxon>
    </lineage>
</organism>
<accession>A0A9X0SPB4</accession>
<comment type="caution">
    <text evidence="1">The sequence shown here is derived from an EMBL/GenBank/DDBJ whole genome shotgun (WGS) entry which is preliminary data.</text>
</comment>
<evidence type="ECO:0000313" key="2">
    <source>
        <dbReference type="Proteomes" id="UP000075476"/>
    </source>
</evidence>
<dbReference type="Proteomes" id="UP000075476">
    <property type="component" value="Unassembled WGS sequence"/>
</dbReference>
<dbReference type="AlphaFoldDB" id="A0A9X0SPB4"/>
<reference evidence="1 2" key="1">
    <citation type="submission" date="2015-12" db="EMBL/GenBank/DDBJ databases">
        <title>Bacillus cereus Group isolate.</title>
        <authorList>
            <person name="Kovac J."/>
        </authorList>
    </citation>
    <scope>NUCLEOTIDE SEQUENCE [LARGE SCALE GENOMIC DNA]</scope>
    <source>
        <strain evidence="1 2">FSL K6-0073</strain>
    </source>
</reference>
<name>A0A9X0SPB4_BACCE</name>
<dbReference type="RefSeq" id="WP_061662419.1">
    <property type="nucleotide sequence ID" value="NZ_LOMO01000001.1"/>
</dbReference>
<gene>
    <name evidence="1" type="ORF">AT268_31755</name>
</gene>
<dbReference type="EMBL" id="LOMO01000001">
    <property type="protein sequence ID" value="KXY51080.1"/>
    <property type="molecule type" value="Genomic_DNA"/>
</dbReference>